<dbReference type="EMBL" id="KQ087201">
    <property type="protein sequence ID" value="KLT42840.1"/>
    <property type="molecule type" value="Genomic_DNA"/>
</dbReference>
<keyword evidence="3" id="KW-1185">Reference proteome</keyword>
<sequence>MLPLLSPSLSSVPPPIRRPPTLQVSVSRQEAWELRRAGEQASRRSPSEPRPRDHHRPPNPDHRQDLPPPPHHHPRPSSSSFVLIFYINLSFLFLSAFLPYSSSPPPFPLLLSILTCSHRSPFCLFSSLSTTSSQPLPLFNLLHFPLVHQH</sequence>
<dbReference type="GeneID" id="28987991"/>
<feature type="compositionally biased region" description="Low complexity" evidence="1">
    <location>
        <begin position="1"/>
        <end position="11"/>
    </location>
</feature>
<protein>
    <submittedName>
        <fullName evidence="2">Uncharacterized protein</fullName>
    </submittedName>
</protein>
<feature type="region of interest" description="Disordered" evidence="1">
    <location>
        <begin position="1"/>
        <end position="77"/>
    </location>
</feature>
<name>A0A0J0XP14_9TREE</name>
<dbReference type="Proteomes" id="UP000053611">
    <property type="component" value="Unassembled WGS sequence"/>
</dbReference>
<dbReference type="AlphaFoldDB" id="A0A0J0XP14"/>
<dbReference type="RefSeq" id="XP_018279331.1">
    <property type="nucleotide sequence ID" value="XM_018427388.1"/>
</dbReference>
<proteinExistence type="predicted"/>
<feature type="compositionally biased region" description="Basic and acidic residues" evidence="1">
    <location>
        <begin position="30"/>
        <end position="65"/>
    </location>
</feature>
<evidence type="ECO:0000313" key="2">
    <source>
        <dbReference type="EMBL" id="KLT42840.1"/>
    </source>
</evidence>
<reference evidence="2 3" key="1">
    <citation type="submission" date="2015-03" db="EMBL/GenBank/DDBJ databases">
        <title>Genomics and transcriptomics of the oil-accumulating basidiomycete yeast T. oleaginosus allow insights into substrate utilization and the diverse evolutionary trajectories of mating systems in fungi.</title>
        <authorList>
            <consortium name="DOE Joint Genome Institute"/>
            <person name="Kourist R."/>
            <person name="Kracht O."/>
            <person name="Bracharz F."/>
            <person name="Lipzen A."/>
            <person name="Nolan M."/>
            <person name="Ohm R."/>
            <person name="Grigoriev I."/>
            <person name="Sun S."/>
            <person name="Heitman J."/>
            <person name="Bruck T."/>
            <person name="Nowrousian M."/>
        </authorList>
    </citation>
    <scope>NUCLEOTIDE SEQUENCE [LARGE SCALE GENOMIC DNA]</scope>
    <source>
        <strain evidence="2 3">IBC0246</strain>
    </source>
</reference>
<accession>A0A0J0XP14</accession>
<gene>
    <name evidence="2" type="ORF">CC85DRAFT_75811</name>
</gene>
<evidence type="ECO:0000256" key="1">
    <source>
        <dbReference type="SAM" id="MobiDB-lite"/>
    </source>
</evidence>
<organism evidence="2 3">
    <name type="scientific">Cutaneotrichosporon oleaginosum</name>
    <dbReference type="NCBI Taxonomy" id="879819"/>
    <lineage>
        <taxon>Eukaryota</taxon>
        <taxon>Fungi</taxon>
        <taxon>Dikarya</taxon>
        <taxon>Basidiomycota</taxon>
        <taxon>Agaricomycotina</taxon>
        <taxon>Tremellomycetes</taxon>
        <taxon>Trichosporonales</taxon>
        <taxon>Trichosporonaceae</taxon>
        <taxon>Cutaneotrichosporon</taxon>
    </lineage>
</organism>
<evidence type="ECO:0000313" key="3">
    <source>
        <dbReference type="Proteomes" id="UP000053611"/>
    </source>
</evidence>